<accession>A0AAV3WQM9</accession>
<dbReference type="AlphaFoldDB" id="A0AAV3WQM9"/>
<dbReference type="PROSITE" id="PS50878">
    <property type="entry name" value="RT_POL"/>
    <property type="match status" value="1"/>
</dbReference>
<dbReference type="PANTHER" id="PTHR34047:SF10">
    <property type="entry name" value="GROUP II INTRON-ASSOCIATED OPEN READING FRAME"/>
    <property type="match status" value="1"/>
</dbReference>
<reference evidence="2" key="1">
    <citation type="submission" date="2019-10" db="EMBL/GenBank/DDBJ databases">
        <title>Draft genome sequece of Microseira wollei NIES-4236.</title>
        <authorList>
            <person name="Yamaguchi H."/>
            <person name="Suzuki S."/>
            <person name="Kawachi M."/>
        </authorList>
    </citation>
    <scope>NUCLEOTIDE SEQUENCE</scope>
    <source>
        <strain evidence="2">NIES-4236</strain>
    </source>
</reference>
<keyword evidence="3" id="KW-1185">Reference proteome</keyword>
<dbReference type="InterPro" id="IPR030931">
    <property type="entry name" value="Group_II_RT_mat"/>
</dbReference>
<dbReference type="SUPFAM" id="SSF56672">
    <property type="entry name" value="DNA/RNA polymerases"/>
    <property type="match status" value="1"/>
</dbReference>
<dbReference type="NCBIfam" id="TIGR04416">
    <property type="entry name" value="group_II_RT_mat"/>
    <property type="match status" value="1"/>
</dbReference>
<sequence length="466" mass="53836">MIPKPGKAQKRPLGIPTMRDRALQCLVKLALEPEWEARFEENSYGFRPGRSCHDAIGAIYSSINKMPKYVFDADISKCFDRIDHKALLYKLNTFPAIRRQVKSWLKAGYILNHQWEPTYAGTPQGGVISPLLANIALHGLEQHIRSRFKSSNQTKRNLGVVRYADDFVILHKDLKVLEDCIKGASEFLASIGLELHPGKTKIVHTLNGHDNHKPGFNFLGFNIRQSKIGKHQGSKTREYVTLIKPQKEKIQTHSQKLADIIVKMRAKPQAALIGKLNPIIRGWSNYYSAVVSQETFEKLDVLLYWNLRNWGKRRHNSKSKKWIYERYWRRIQQGDYNAMTFSTSQDIQKPYWLLSHARTPIVRHKKVKGAKSPFDGDLIYWSTRLGEHPEVDRTVARLLKNQDGKCAYCRLYFMDGDLIEKDHIVEKRFGGKNSRDNFQLLHRHCHDKKTAMMSVLACSNVMEADK</sequence>
<dbReference type="InterPro" id="IPR043502">
    <property type="entry name" value="DNA/RNA_pol_sf"/>
</dbReference>
<dbReference type="InterPro" id="IPR003615">
    <property type="entry name" value="HNH_nuc"/>
</dbReference>
<dbReference type="Pfam" id="PF01844">
    <property type="entry name" value="HNH"/>
    <property type="match status" value="1"/>
</dbReference>
<keyword evidence="2" id="KW-0548">Nucleotidyltransferase</keyword>
<dbReference type="RefSeq" id="WP_226594662.1">
    <property type="nucleotide sequence ID" value="NZ_BLAY01000396.1"/>
</dbReference>
<dbReference type="SMART" id="SM00507">
    <property type="entry name" value="HNHc"/>
    <property type="match status" value="1"/>
</dbReference>
<dbReference type="GO" id="GO:0004519">
    <property type="term" value="F:endonuclease activity"/>
    <property type="evidence" value="ECO:0007669"/>
    <property type="project" value="InterPro"/>
</dbReference>
<dbReference type="InterPro" id="IPR002711">
    <property type="entry name" value="HNH"/>
</dbReference>
<dbReference type="GO" id="GO:0003964">
    <property type="term" value="F:RNA-directed DNA polymerase activity"/>
    <property type="evidence" value="ECO:0007669"/>
    <property type="project" value="UniProtKB-KW"/>
</dbReference>
<evidence type="ECO:0000259" key="1">
    <source>
        <dbReference type="PROSITE" id="PS50878"/>
    </source>
</evidence>
<organism evidence="2 3">
    <name type="scientific">Microseira wollei NIES-4236</name>
    <dbReference type="NCBI Taxonomy" id="2530354"/>
    <lineage>
        <taxon>Bacteria</taxon>
        <taxon>Bacillati</taxon>
        <taxon>Cyanobacteriota</taxon>
        <taxon>Cyanophyceae</taxon>
        <taxon>Oscillatoriophycideae</taxon>
        <taxon>Aerosakkonematales</taxon>
        <taxon>Aerosakkonemataceae</taxon>
        <taxon>Microseira</taxon>
    </lineage>
</organism>
<keyword evidence="2" id="KW-0695">RNA-directed DNA polymerase</keyword>
<dbReference type="CDD" id="cd00085">
    <property type="entry name" value="HNHc"/>
    <property type="match status" value="1"/>
</dbReference>
<dbReference type="CDD" id="cd01651">
    <property type="entry name" value="RT_G2_intron"/>
    <property type="match status" value="1"/>
</dbReference>
<dbReference type="GO" id="GO:0008270">
    <property type="term" value="F:zinc ion binding"/>
    <property type="evidence" value="ECO:0007669"/>
    <property type="project" value="InterPro"/>
</dbReference>
<dbReference type="InterPro" id="IPR051083">
    <property type="entry name" value="GrpII_Intron_Splice-Mob/Def"/>
</dbReference>
<proteinExistence type="predicted"/>
<comment type="caution">
    <text evidence="2">The sequence shown here is derived from an EMBL/GenBank/DDBJ whole genome shotgun (WGS) entry which is preliminary data.</text>
</comment>
<dbReference type="PANTHER" id="PTHR34047">
    <property type="entry name" value="NUCLEAR INTRON MATURASE 1, MITOCHONDRIAL-RELATED"/>
    <property type="match status" value="1"/>
</dbReference>
<dbReference type="Pfam" id="PF00078">
    <property type="entry name" value="RVT_1"/>
    <property type="match status" value="1"/>
</dbReference>
<name>A0AAV3WQM9_9CYAN</name>
<dbReference type="EMBL" id="BLAY01000396">
    <property type="protein sequence ID" value="GET44529.1"/>
    <property type="molecule type" value="Genomic_DNA"/>
</dbReference>
<dbReference type="Pfam" id="PF08388">
    <property type="entry name" value="GIIM"/>
    <property type="match status" value="1"/>
</dbReference>
<gene>
    <name evidence="2" type="ORF">MiSe_93590</name>
</gene>
<dbReference type="Proteomes" id="UP001050975">
    <property type="component" value="Unassembled WGS sequence"/>
</dbReference>
<evidence type="ECO:0000313" key="2">
    <source>
        <dbReference type="EMBL" id="GET44529.1"/>
    </source>
</evidence>
<protein>
    <submittedName>
        <fullName evidence="2">RNA-directed DNA polymerase</fullName>
    </submittedName>
</protein>
<keyword evidence="2" id="KW-0808">Transferase</keyword>
<dbReference type="InterPro" id="IPR000477">
    <property type="entry name" value="RT_dom"/>
</dbReference>
<dbReference type="InterPro" id="IPR013597">
    <property type="entry name" value="Mat_intron_G2"/>
</dbReference>
<feature type="domain" description="Reverse transcriptase" evidence="1">
    <location>
        <begin position="1"/>
        <end position="223"/>
    </location>
</feature>
<evidence type="ECO:0000313" key="3">
    <source>
        <dbReference type="Proteomes" id="UP001050975"/>
    </source>
</evidence>
<dbReference type="Gene3D" id="1.10.30.50">
    <property type="match status" value="1"/>
</dbReference>
<dbReference type="GO" id="GO:0003676">
    <property type="term" value="F:nucleic acid binding"/>
    <property type="evidence" value="ECO:0007669"/>
    <property type="project" value="InterPro"/>
</dbReference>